<dbReference type="InterPro" id="IPR000477">
    <property type="entry name" value="RT_dom"/>
</dbReference>
<dbReference type="InterPro" id="IPR001584">
    <property type="entry name" value="Integrase_cat-core"/>
</dbReference>
<feature type="domain" description="Integrase catalytic" evidence="2">
    <location>
        <begin position="279"/>
        <end position="374"/>
    </location>
</feature>
<dbReference type="InterPro" id="IPR043502">
    <property type="entry name" value="DNA/RNA_pol_sf"/>
</dbReference>
<organism evidence="3 4">
    <name type="scientific">Mucuna pruriens</name>
    <name type="common">Velvet bean</name>
    <name type="synonym">Dolichos pruriens</name>
    <dbReference type="NCBI Taxonomy" id="157652"/>
    <lineage>
        <taxon>Eukaryota</taxon>
        <taxon>Viridiplantae</taxon>
        <taxon>Streptophyta</taxon>
        <taxon>Embryophyta</taxon>
        <taxon>Tracheophyta</taxon>
        <taxon>Spermatophyta</taxon>
        <taxon>Magnoliopsida</taxon>
        <taxon>eudicotyledons</taxon>
        <taxon>Gunneridae</taxon>
        <taxon>Pentapetalae</taxon>
        <taxon>rosids</taxon>
        <taxon>fabids</taxon>
        <taxon>Fabales</taxon>
        <taxon>Fabaceae</taxon>
        <taxon>Papilionoideae</taxon>
        <taxon>50 kb inversion clade</taxon>
        <taxon>NPAAA clade</taxon>
        <taxon>indigoferoid/millettioid clade</taxon>
        <taxon>Phaseoleae</taxon>
        <taxon>Mucuna</taxon>
    </lineage>
</organism>
<dbReference type="SUPFAM" id="SSF56672">
    <property type="entry name" value="DNA/RNA polymerases"/>
    <property type="match status" value="1"/>
</dbReference>
<evidence type="ECO:0000313" key="3">
    <source>
        <dbReference type="EMBL" id="RDX78675.1"/>
    </source>
</evidence>
<dbReference type="PROSITE" id="PS50994">
    <property type="entry name" value="INTEGRASE"/>
    <property type="match status" value="1"/>
</dbReference>
<evidence type="ECO:0000313" key="4">
    <source>
        <dbReference type="Proteomes" id="UP000257109"/>
    </source>
</evidence>
<dbReference type="Pfam" id="PF25597">
    <property type="entry name" value="SH3_retrovirus"/>
    <property type="match status" value="1"/>
</dbReference>
<dbReference type="Pfam" id="PF00078">
    <property type="entry name" value="RVT_1"/>
    <property type="match status" value="1"/>
</dbReference>
<dbReference type="InterPro" id="IPR036397">
    <property type="entry name" value="RNaseH_sf"/>
</dbReference>
<dbReference type="GO" id="GO:0015074">
    <property type="term" value="P:DNA integration"/>
    <property type="evidence" value="ECO:0007669"/>
    <property type="project" value="InterPro"/>
</dbReference>
<dbReference type="AlphaFoldDB" id="A0A371FK28"/>
<dbReference type="InterPro" id="IPR012337">
    <property type="entry name" value="RNaseH-like_sf"/>
</dbReference>
<accession>A0A371FK28</accession>
<dbReference type="Gene3D" id="3.10.10.10">
    <property type="entry name" value="HIV Type 1 Reverse Transcriptase, subunit A, domain 1"/>
    <property type="match status" value="1"/>
</dbReference>
<evidence type="ECO:0000259" key="2">
    <source>
        <dbReference type="PROSITE" id="PS50994"/>
    </source>
</evidence>
<feature type="non-terminal residue" evidence="3">
    <location>
        <position position="1"/>
    </location>
</feature>
<protein>
    <submittedName>
        <fullName evidence="3">Retrovirus-related Pol polyprotein</fullName>
    </submittedName>
</protein>
<dbReference type="SUPFAM" id="SSF53098">
    <property type="entry name" value="Ribonuclease H-like"/>
    <property type="match status" value="1"/>
</dbReference>
<dbReference type="PANTHER" id="PTHR24559:SF437">
    <property type="entry name" value="RNA-DIRECTED DNA POLYMERASE HOMOLOG"/>
    <property type="match status" value="1"/>
</dbReference>
<sequence>MATWEDLDSSNNTRDDEQANIYFMADTISKKIEVNSSSFDEYESMSNEEEIPYDVLLDHFHKISIKYKKCKEKWKEMFSKNEKLRKEITDLKLSHSKFDQLEKSSKVEKLKEEIACLKIDLVNRCSCHMARDVFMLLDFKPYEGTIFFGGSEKGKIVSIGKFCDSGYVISFDQDTCIIKKKDDDIFFTSQRYKNLYRINLEDLSNKKKRKKIKSSFKSKNFVSTSRSLERLHLDLFEPTRTLTMVVYFQSHKHESYEVFEIFCKRVQNEKKKGICIFKIKNGHGKEFENAKFKTFSEKNGIFHNFFSPRTLQQNGVVERKNRTRQEMAGTMLCEYSLPKHFLAKAINTNFYVQNKILIRPILDKTPYELWRGRRPNLYFFHPFGCEHFLLNARDKLGKFDSKVDKGIVLGYFDTSKAYRVYNSRTFVVEESIHIGLSDKATDATRTTCTLGSSDVRVDQQTTIINDQPYKNWKNVPPSRGIEHHIDLSTRALLLNKATYKTNPEEGKEIQNQVGKLLEKGWVRESMSPCVVPVILRMYTDCRPINNINVRYRHLIPCLDDLLDELHGSQMFSKIDLKSGYHQIRVREGDEWKTTFITKFGLYEWLVIPFGLTNAPSTFMRLMNHVLRSLIEKCVVVYFDDILIYSACLNDHLLYVRSVLKILRKETFFANLEKCIFCTNEVVFLGFMVVTHGYKVDSEKVKNSLRPPQLGKSKAYGLASLYRRFVIDFSSLATPLNDVIKKCRFQLGGGSRESFPRAEGKTHPCSNSCIAKLLKKF</sequence>
<dbReference type="InterPro" id="IPR053134">
    <property type="entry name" value="RNA-dir_DNA_polymerase"/>
</dbReference>
<keyword evidence="4" id="KW-1185">Reference proteome</keyword>
<dbReference type="PANTHER" id="PTHR24559">
    <property type="entry name" value="TRANSPOSON TY3-I GAG-POL POLYPROTEIN"/>
    <property type="match status" value="1"/>
</dbReference>
<comment type="caution">
    <text evidence="3">The sequence shown here is derived from an EMBL/GenBank/DDBJ whole genome shotgun (WGS) entry which is preliminary data.</text>
</comment>
<dbReference type="EMBL" id="QJKJ01008786">
    <property type="protein sequence ID" value="RDX78675.1"/>
    <property type="molecule type" value="Genomic_DNA"/>
</dbReference>
<dbReference type="Proteomes" id="UP000257109">
    <property type="component" value="Unassembled WGS sequence"/>
</dbReference>
<dbReference type="Gene3D" id="3.30.420.10">
    <property type="entry name" value="Ribonuclease H-like superfamily/Ribonuclease H"/>
    <property type="match status" value="1"/>
</dbReference>
<evidence type="ECO:0000259" key="1">
    <source>
        <dbReference type="PROSITE" id="PS50878"/>
    </source>
</evidence>
<dbReference type="PROSITE" id="PS50878">
    <property type="entry name" value="RT_POL"/>
    <property type="match status" value="1"/>
</dbReference>
<dbReference type="InterPro" id="IPR057670">
    <property type="entry name" value="SH3_retrovirus"/>
</dbReference>
<name>A0A371FK28_MUCPR</name>
<dbReference type="CDD" id="cd01647">
    <property type="entry name" value="RT_LTR"/>
    <property type="match status" value="1"/>
</dbReference>
<gene>
    <name evidence="3" type="primary">pol</name>
    <name evidence="3" type="ORF">CR513_41005</name>
</gene>
<reference evidence="3" key="1">
    <citation type="submission" date="2018-05" db="EMBL/GenBank/DDBJ databases">
        <title>Draft genome of Mucuna pruriens seed.</title>
        <authorList>
            <person name="Nnadi N.E."/>
            <person name="Vos R."/>
            <person name="Hasami M.H."/>
            <person name="Devisetty U.K."/>
            <person name="Aguiy J.C."/>
        </authorList>
    </citation>
    <scope>NUCLEOTIDE SEQUENCE [LARGE SCALE GENOMIC DNA]</scope>
    <source>
        <strain evidence="3">JCA_2017</strain>
    </source>
</reference>
<dbReference type="Gene3D" id="3.30.70.270">
    <property type="match status" value="1"/>
</dbReference>
<proteinExistence type="predicted"/>
<dbReference type="GO" id="GO:0003676">
    <property type="term" value="F:nucleic acid binding"/>
    <property type="evidence" value="ECO:0007669"/>
    <property type="project" value="InterPro"/>
</dbReference>
<dbReference type="InterPro" id="IPR043128">
    <property type="entry name" value="Rev_trsase/Diguanyl_cyclase"/>
</dbReference>
<feature type="domain" description="Reverse transcriptase" evidence="1">
    <location>
        <begin position="497"/>
        <end position="688"/>
    </location>
</feature>